<name>A0A327MHN4_PSEFL</name>
<feature type="domain" description="PucR C-terminal helix-turn-helix" evidence="2">
    <location>
        <begin position="456"/>
        <end position="512"/>
    </location>
</feature>
<reference evidence="3 4" key="1">
    <citation type="submission" date="2018-06" db="EMBL/GenBank/DDBJ databases">
        <authorList>
            <person name="Zhirakovskaya E."/>
        </authorList>
    </citation>
    <scope>NUCLEOTIDE SEQUENCE [LARGE SCALE GENOMIC DNA]</scope>
    <source>
        <strain evidence="3 4">LY3</strain>
    </source>
</reference>
<comment type="caution">
    <text evidence="3">The sequence shown here is derived from an EMBL/GenBank/DDBJ whole genome shotgun (WGS) entry which is preliminary data.</text>
</comment>
<dbReference type="InterPro" id="IPR025736">
    <property type="entry name" value="PucR_C-HTH_dom"/>
</dbReference>
<evidence type="ECO:0000259" key="1">
    <source>
        <dbReference type="Pfam" id="PF07905"/>
    </source>
</evidence>
<evidence type="ECO:0000259" key="2">
    <source>
        <dbReference type="Pfam" id="PF13556"/>
    </source>
</evidence>
<gene>
    <name evidence="3" type="ORF">DOZ80_30500</name>
</gene>
<dbReference type="Pfam" id="PF13556">
    <property type="entry name" value="HTH_30"/>
    <property type="match status" value="1"/>
</dbReference>
<proteinExistence type="predicted"/>
<dbReference type="PANTHER" id="PTHR33744">
    <property type="entry name" value="CARBOHYDRATE DIACID REGULATOR"/>
    <property type="match status" value="1"/>
</dbReference>
<evidence type="ECO:0000313" key="3">
    <source>
        <dbReference type="EMBL" id="RAI62561.1"/>
    </source>
</evidence>
<organism evidence="3 4">
    <name type="scientific">Pseudomonas fluorescens</name>
    <dbReference type="NCBI Taxonomy" id="294"/>
    <lineage>
        <taxon>Bacteria</taxon>
        <taxon>Pseudomonadati</taxon>
        <taxon>Pseudomonadota</taxon>
        <taxon>Gammaproteobacteria</taxon>
        <taxon>Pseudomonadales</taxon>
        <taxon>Pseudomonadaceae</taxon>
        <taxon>Pseudomonas</taxon>
    </lineage>
</organism>
<sequence length="521" mass="58315">MKLSTALEQTILRQATVVAGARGLDRNIAWVHIIDHPDITQWLKKGDLLLTTGYNWPQDDDASRILVRKLNELGLAGVILAVPHFREHFPQAAIAEAEQCDFPLLELPWEVPFSEITQEILAKIINLQTEIIQRSDLIHRKLTKAAIEADNLDSLGNALASALEVSALVVSASGEILSRHNIDTNEQFERELIAKFIVERPLEHRFDESQTLAIDLSDAQPRFRLGCAIWLQGEVAGIVWLESPTDQFEELHSRALEHSAVIAALHLSHQRELLDQETRLGHALVAGLLEGKFPETPSAIERALVSGWSETRDYRICLVLLDEPIPLSLEGFKRRKEKTTRIFNLMIANSISPLISVSLNQISFIIPATLAPESIWKQIRHEGGAMAVSRTHRGVSGMAQGAEDVAALVPLMRPGRLHVFNEVLFPRALMGDKEARGMLLQRLIEPLANRKNGTMLLETVCALSSEGFQLANTAKVLDVHISTLRYRLARIEKLLGISFENPESRFQIQVAAEMYRLEHDE</sequence>
<dbReference type="Pfam" id="PF07905">
    <property type="entry name" value="PucR"/>
    <property type="match status" value="1"/>
</dbReference>
<dbReference type="EMBL" id="QLIN01000023">
    <property type="protein sequence ID" value="RAI62561.1"/>
    <property type="molecule type" value="Genomic_DNA"/>
</dbReference>
<feature type="domain" description="Purine catabolism PurC-like" evidence="1">
    <location>
        <begin position="7"/>
        <end position="124"/>
    </location>
</feature>
<dbReference type="PANTHER" id="PTHR33744:SF1">
    <property type="entry name" value="DNA-BINDING TRANSCRIPTIONAL ACTIVATOR ADER"/>
    <property type="match status" value="1"/>
</dbReference>
<dbReference type="Proteomes" id="UP000249493">
    <property type="component" value="Unassembled WGS sequence"/>
</dbReference>
<dbReference type="Gene3D" id="1.10.10.2840">
    <property type="entry name" value="PucR C-terminal helix-turn-helix domain"/>
    <property type="match status" value="1"/>
</dbReference>
<dbReference type="InterPro" id="IPR012914">
    <property type="entry name" value="PucR_dom"/>
</dbReference>
<dbReference type="InterPro" id="IPR051448">
    <property type="entry name" value="CdaR-like_regulators"/>
</dbReference>
<protein>
    <submittedName>
        <fullName evidence="3">PucR family transcriptional regulator</fullName>
    </submittedName>
</protein>
<evidence type="ECO:0000313" key="4">
    <source>
        <dbReference type="Proteomes" id="UP000249493"/>
    </source>
</evidence>
<dbReference type="InterPro" id="IPR042070">
    <property type="entry name" value="PucR_C-HTH_sf"/>
</dbReference>
<dbReference type="AlphaFoldDB" id="A0A327MHN4"/>
<dbReference type="RefSeq" id="WP_111289235.1">
    <property type="nucleotide sequence ID" value="NZ_QLIN01000023.1"/>
</dbReference>
<accession>A0A327MHN4</accession>